<dbReference type="Gene3D" id="3.60.15.10">
    <property type="entry name" value="Ribonuclease Z/Hydroxyacylglutathione hydrolase-like"/>
    <property type="match status" value="1"/>
</dbReference>
<evidence type="ECO:0000256" key="3">
    <source>
        <dbReference type="ARBA" id="ARBA00022723"/>
    </source>
</evidence>
<comment type="similarity">
    <text evidence="2">Belongs to the metallo-beta-lactamase superfamily.</text>
</comment>
<proteinExistence type="inferred from homology"/>
<dbReference type="InterPro" id="IPR001279">
    <property type="entry name" value="Metallo-B-lactamas"/>
</dbReference>
<evidence type="ECO:0000256" key="2">
    <source>
        <dbReference type="ARBA" id="ARBA00007749"/>
    </source>
</evidence>
<evidence type="ECO:0000313" key="8">
    <source>
        <dbReference type="Proteomes" id="UP000188174"/>
    </source>
</evidence>
<dbReference type="InterPro" id="IPR036866">
    <property type="entry name" value="RibonucZ/Hydroxyglut_hydro"/>
</dbReference>
<evidence type="ECO:0000256" key="1">
    <source>
        <dbReference type="ARBA" id="ARBA00001947"/>
    </source>
</evidence>
<gene>
    <name evidence="7" type="ORF">B0E33_10570</name>
</gene>
<dbReference type="InterPro" id="IPR051013">
    <property type="entry name" value="MBL_superfamily_lactonases"/>
</dbReference>
<dbReference type="Proteomes" id="UP000188174">
    <property type="component" value="Chromosome"/>
</dbReference>
<dbReference type="PANTHER" id="PTHR42978">
    <property type="entry name" value="QUORUM-QUENCHING LACTONASE YTNP-RELATED-RELATED"/>
    <property type="match status" value="1"/>
</dbReference>
<sequence>MTPVFANSAFVSAPERLVVRSGGRHPLRFKVRYGVHQHPTAGLVLIDTGYGPRVTEGSGRSLPLRIYASLLRPTLIEEHQPTRVLDRLGASTADVAAIVLTHFHADHVAALHLFPKARIYAKAAVHARIEARSRFSNLRHGVFNELLPQDLSSRIVDIDKLSVKPAPNGLGEGADLFGDGETLAVNLPGHAEGHFGICFAAQPVPLLYAVDTQWCTAALDPGKAPGLPAALVASDRRALAASSRRVAAFREQCGDVLLCHDPSDSPYDLPEVPQ</sequence>
<protein>
    <submittedName>
        <fullName evidence="7">MBL fold metallo-hydrolase</fullName>
    </submittedName>
</protein>
<name>A0ABM6I171_9HYPH</name>
<dbReference type="SMART" id="SM00849">
    <property type="entry name" value="Lactamase_B"/>
    <property type="match status" value="1"/>
</dbReference>
<dbReference type="Pfam" id="PF00753">
    <property type="entry name" value="Lactamase_B"/>
    <property type="match status" value="1"/>
</dbReference>
<organism evidence="7 8">
    <name type="scientific">Roseibium algicola</name>
    <dbReference type="NCBI Taxonomy" id="2857014"/>
    <lineage>
        <taxon>Bacteria</taxon>
        <taxon>Pseudomonadati</taxon>
        <taxon>Pseudomonadota</taxon>
        <taxon>Alphaproteobacteria</taxon>
        <taxon>Hyphomicrobiales</taxon>
        <taxon>Stappiaceae</taxon>
        <taxon>Roseibium</taxon>
    </lineage>
</organism>
<keyword evidence="5" id="KW-0862">Zinc</keyword>
<dbReference type="PANTHER" id="PTHR42978:SF2">
    <property type="entry name" value="102 KBASES UNSTABLE REGION: FROM 1 TO 119443"/>
    <property type="match status" value="1"/>
</dbReference>
<evidence type="ECO:0000256" key="5">
    <source>
        <dbReference type="ARBA" id="ARBA00022833"/>
    </source>
</evidence>
<evidence type="ECO:0000259" key="6">
    <source>
        <dbReference type="SMART" id="SM00849"/>
    </source>
</evidence>
<reference evidence="7 8" key="1">
    <citation type="submission" date="2017-02" db="EMBL/GenBank/DDBJ databases">
        <authorList>
            <person name="Jeong S."/>
        </authorList>
    </citation>
    <scope>NUCLEOTIDE SEQUENCE [LARGE SCALE GENOMIC DNA]</scope>
    <source>
        <strain evidence="7 8">RMAR6-6</strain>
    </source>
</reference>
<feature type="domain" description="Metallo-beta-lactamase" evidence="6">
    <location>
        <begin position="31"/>
        <end position="260"/>
    </location>
</feature>
<comment type="cofactor">
    <cofactor evidence="1">
        <name>Zn(2+)</name>
        <dbReference type="ChEBI" id="CHEBI:29105"/>
    </cofactor>
</comment>
<dbReference type="EMBL" id="CP019630">
    <property type="protein sequence ID" value="AQQ03975.1"/>
    <property type="molecule type" value="Genomic_DNA"/>
</dbReference>
<keyword evidence="4" id="KW-0378">Hydrolase</keyword>
<keyword evidence="8" id="KW-1185">Reference proteome</keyword>
<evidence type="ECO:0000256" key="4">
    <source>
        <dbReference type="ARBA" id="ARBA00022801"/>
    </source>
</evidence>
<dbReference type="SUPFAM" id="SSF56281">
    <property type="entry name" value="Metallo-hydrolase/oxidoreductase"/>
    <property type="match status" value="1"/>
</dbReference>
<keyword evidence="3" id="KW-0479">Metal-binding</keyword>
<evidence type="ECO:0000313" key="7">
    <source>
        <dbReference type="EMBL" id="AQQ03975.1"/>
    </source>
</evidence>
<accession>A0ABM6I171</accession>